<evidence type="ECO:0000313" key="1">
    <source>
        <dbReference type="EMBL" id="OOK64722.1"/>
    </source>
</evidence>
<evidence type="ECO:0000313" key="2">
    <source>
        <dbReference type="Proteomes" id="UP000188532"/>
    </source>
</evidence>
<sequence>MSLLDLTLLPLRIARHVADVVVRPASPAPPAELVVVDGMPEGVPPAARKPEPKLPVPSGWPFGEEFPVPAGRLGWPAGRCSGPTFSTTTTVRRACRWEI</sequence>
<comment type="caution">
    <text evidence="1">The sequence shown here is derived from an EMBL/GenBank/DDBJ whole genome shotgun (WGS) entry which is preliminary data.</text>
</comment>
<proteinExistence type="predicted"/>
<dbReference type="EMBL" id="MVBN01000012">
    <property type="protein sequence ID" value="OOK64722.1"/>
    <property type="molecule type" value="Genomic_DNA"/>
</dbReference>
<organism evidence="1 2">
    <name type="scientific">Mycobacterium kansasii</name>
    <dbReference type="NCBI Taxonomy" id="1768"/>
    <lineage>
        <taxon>Bacteria</taxon>
        <taxon>Bacillati</taxon>
        <taxon>Actinomycetota</taxon>
        <taxon>Actinomycetes</taxon>
        <taxon>Mycobacteriales</taxon>
        <taxon>Mycobacteriaceae</taxon>
        <taxon>Mycobacterium</taxon>
    </lineage>
</organism>
<dbReference type="Proteomes" id="UP000188532">
    <property type="component" value="Unassembled WGS sequence"/>
</dbReference>
<reference evidence="1 2" key="1">
    <citation type="submission" date="2017-02" db="EMBL/GenBank/DDBJ databases">
        <title>Complete genome sequences of Mycobacterium kansasii strains isolated from rhesus macaques.</title>
        <authorList>
            <person name="Panda A."/>
            <person name="Nagaraj S."/>
            <person name="Zhao X."/>
            <person name="Tettelin H."/>
            <person name="Detolla L.J."/>
        </authorList>
    </citation>
    <scope>NUCLEOTIDE SEQUENCE [LARGE SCALE GENOMIC DNA]</scope>
    <source>
        <strain evidence="1 2">11-3469</strain>
    </source>
</reference>
<dbReference type="AlphaFoldDB" id="A0A1V3WCX6"/>
<protein>
    <submittedName>
        <fullName evidence="1">Uncharacterized protein</fullName>
    </submittedName>
</protein>
<gene>
    <name evidence="1" type="ORF">BZL29_8078</name>
</gene>
<name>A0A1V3WCX6_MYCKA</name>
<accession>A0A1V3WCX6</accession>